<evidence type="ECO:0000256" key="4">
    <source>
        <dbReference type="ARBA" id="ARBA00023172"/>
    </source>
</evidence>
<dbReference type="HOGENOM" id="CLU_009098_1_0_11"/>
<evidence type="ECO:0000259" key="6">
    <source>
        <dbReference type="Pfam" id="PF13700"/>
    </source>
</evidence>
<gene>
    <name evidence="7" type="ordered locus">Sros_3614</name>
</gene>
<dbReference type="InterPro" id="IPR025296">
    <property type="entry name" value="DUF4158"/>
</dbReference>
<accession>D2AQZ9</accession>
<reference evidence="7 8" key="1">
    <citation type="journal article" date="2010" name="Stand. Genomic Sci.">
        <title>Complete genome sequence of Streptosporangium roseum type strain (NI 9100).</title>
        <authorList>
            <person name="Nolan M."/>
            <person name="Sikorski J."/>
            <person name="Jando M."/>
            <person name="Lucas S."/>
            <person name="Lapidus A."/>
            <person name="Glavina Del Rio T."/>
            <person name="Chen F."/>
            <person name="Tice H."/>
            <person name="Pitluck S."/>
            <person name="Cheng J.F."/>
            <person name="Chertkov O."/>
            <person name="Sims D."/>
            <person name="Meincke L."/>
            <person name="Brettin T."/>
            <person name="Han C."/>
            <person name="Detter J.C."/>
            <person name="Bruce D."/>
            <person name="Goodwin L."/>
            <person name="Land M."/>
            <person name="Hauser L."/>
            <person name="Chang Y.J."/>
            <person name="Jeffries C.D."/>
            <person name="Ivanova N."/>
            <person name="Mavromatis K."/>
            <person name="Mikhailova N."/>
            <person name="Chen A."/>
            <person name="Palaniappan K."/>
            <person name="Chain P."/>
            <person name="Rohde M."/>
            <person name="Goker M."/>
            <person name="Bristow J."/>
            <person name="Eisen J.A."/>
            <person name="Markowitz V."/>
            <person name="Hugenholtz P."/>
            <person name="Kyrpides N.C."/>
            <person name="Klenk H.P."/>
        </authorList>
    </citation>
    <scope>NUCLEOTIDE SEQUENCE [LARGE SCALE GENOMIC DNA]</scope>
    <source>
        <strain evidence="8">ATCC 12428 / DSM 43021 / JCM 3005 / NI 9100</strain>
    </source>
</reference>
<proteinExistence type="inferred from homology"/>
<comment type="similarity">
    <text evidence="1">Belongs to the transposase 7 family.</text>
</comment>
<feature type="domain" description="DUF4158" evidence="6">
    <location>
        <begin position="6"/>
        <end position="154"/>
    </location>
</feature>
<dbReference type="InterPro" id="IPR047653">
    <property type="entry name" value="Tn3-like_transpos"/>
</dbReference>
<dbReference type="GO" id="GO:0004803">
    <property type="term" value="F:transposase activity"/>
    <property type="evidence" value="ECO:0007669"/>
    <property type="project" value="InterPro"/>
</dbReference>
<dbReference type="EMBL" id="CP001814">
    <property type="protein sequence ID" value="ACZ86546.1"/>
    <property type="molecule type" value="Genomic_DNA"/>
</dbReference>
<dbReference type="eggNOG" id="COG4644">
    <property type="taxonomic scope" value="Bacteria"/>
</dbReference>
<dbReference type="Proteomes" id="UP000002029">
    <property type="component" value="Chromosome"/>
</dbReference>
<protein>
    <submittedName>
        <fullName evidence="7">Transposase Tn3 family protein</fullName>
    </submittedName>
</protein>
<dbReference type="GO" id="GO:0003677">
    <property type="term" value="F:DNA binding"/>
    <property type="evidence" value="ECO:0007669"/>
    <property type="project" value="UniProtKB-KW"/>
</dbReference>
<evidence type="ECO:0000313" key="7">
    <source>
        <dbReference type="EMBL" id="ACZ86546.1"/>
    </source>
</evidence>
<dbReference type="Pfam" id="PF01526">
    <property type="entry name" value="DDE_Tnp_Tn3"/>
    <property type="match status" value="1"/>
</dbReference>
<dbReference type="GO" id="GO:0006313">
    <property type="term" value="P:DNA transposition"/>
    <property type="evidence" value="ECO:0007669"/>
    <property type="project" value="InterPro"/>
</dbReference>
<dbReference type="InterPro" id="IPR002513">
    <property type="entry name" value="Tn3_Tnp_DDE_dom"/>
</dbReference>
<keyword evidence="4" id="KW-0233">DNA recombination</keyword>
<evidence type="ECO:0000256" key="2">
    <source>
        <dbReference type="ARBA" id="ARBA00022578"/>
    </source>
</evidence>
<organism evidence="7 8">
    <name type="scientific">Streptosporangium roseum (strain ATCC 12428 / DSM 43021 / JCM 3005 / KCTC 9067 / NCIMB 10171 / NRRL 2505 / NI 9100)</name>
    <dbReference type="NCBI Taxonomy" id="479432"/>
    <lineage>
        <taxon>Bacteria</taxon>
        <taxon>Bacillati</taxon>
        <taxon>Actinomycetota</taxon>
        <taxon>Actinomycetes</taxon>
        <taxon>Streptosporangiales</taxon>
        <taxon>Streptosporangiaceae</taxon>
        <taxon>Streptosporangium</taxon>
    </lineage>
</organism>
<evidence type="ECO:0000256" key="3">
    <source>
        <dbReference type="ARBA" id="ARBA00023125"/>
    </source>
</evidence>
<keyword evidence="2" id="KW-0815">Transposition</keyword>
<dbReference type="AlphaFoldDB" id="D2AQZ9"/>
<evidence type="ECO:0000259" key="5">
    <source>
        <dbReference type="Pfam" id="PF01526"/>
    </source>
</evidence>
<dbReference type="Pfam" id="PF13700">
    <property type="entry name" value="DUF4158"/>
    <property type="match status" value="1"/>
</dbReference>
<name>D2AQZ9_STRRD</name>
<keyword evidence="3" id="KW-0238">DNA-binding</keyword>
<dbReference type="STRING" id="479432.Sros_3614"/>
<sequence>MARVLDEDELVGNWTLVGDELDQLSGRRGVTKLGFALLLRFYALNGRFPTGRAELPDQAVAYVARLVDVPASELGLYEWDGRTIKDHRKDIRKYFGFRECSLADSDKAADWLAAQVCLKERQVDRVRAELLAHLRQERIEPPARDRIRRIIGTALRQAEQTQTSRISSRIPAEAVPQLLALIAKSTDPGDGPEDQDEDDGALFGAAEAAAVDVFAVIREEPGNVSVKTIEREVFKLTAIGKVGLPDNLFADVAPKVLAAWRARVAAEAPSHLRSHPHDVKVTLLAAYLYCRSREITDTLVDLLIATVHRINARADTKVISDFVAELKRVSGKENILFKMAEAALESPQARVEDVIYPAVPGGYKTLVQLLHEYRAKGTSYRQHKQRVFKASYTNHYRIGLIQILEVLEFGSTNTVHTPMVQALTLIKRYKAEQSNRIKCYALGEHVPVDGIVPAELVELMYRADSTKRQRILRTVYECGVFQSLREKLRCKEIWVHGADRWRNPDDDLPKDFEANRTENYAKLRKPLDPQVFVDQLREEMDTELSALNDALGGKGLTWLKIAERRNAGAIHLTPLDAAPEPRNLRRLKAAIRDRWGVVPLMDMLTETALRTGCLNVFTPAGTQNHLDPAVLFERLLLLIYAYGTGTGIRAVAAGDHPHTEDDLRYARRRYLTVEACREVARVIANATFAVRQAALWGVGTTAVASDSTHFSAFDQNIFTEWHSRYRRAKRGVLIYWTVEVGGSMAVHSQLISCSASEVHAMVEGAMRHGTDMDIEQNFVDSHGASFVGFGITRLLDFDLVARFKQINKMKLYVPGRGEDFSYPLLSPALTRPIRWDIITQNYDIMMKYATAIRLRTASTEALLRRFTSETTHPAYAAMLEVGRAQRTIFLTRWLRDRDLQRETESGLNVVENYNGVNDYIKFGKRGELASNRREEQELGMLCLHILQSALGLINTLMIQDTLALPEWENVLTDADRRGLTPLFHTNMTPYGEIQLRTDRRLDLTDLPTA</sequence>
<evidence type="ECO:0000256" key="1">
    <source>
        <dbReference type="ARBA" id="ARBA00009402"/>
    </source>
</evidence>
<dbReference type="OrthoDB" id="3698941at2"/>
<dbReference type="KEGG" id="sro:Sros_3614"/>
<dbReference type="RefSeq" id="WP_012890289.1">
    <property type="nucleotide sequence ID" value="NC_013595.1"/>
</dbReference>
<dbReference type="NCBIfam" id="NF033527">
    <property type="entry name" value="transpos_Tn3"/>
    <property type="match status" value="1"/>
</dbReference>
<evidence type="ECO:0000313" key="8">
    <source>
        <dbReference type="Proteomes" id="UP000002029"/>
    </source>
</evidence>
<feature type="domain" description="Tn3 transposase DDE" evidence="5">
    <location>
        <begin position="602"/>
        <end position="992"/>
    </location>
</feature>
<keyword evidence="8" id="KW-1185">Reference proteome</keyword>